<feature type="region of interest" description="Disordered" evidence="1">
    <location>
        <begin position="71"/>
        <end position="115"/>
    </location>
</feature>
<dbReference type="Gene3D" id="3.30.70.100">
    <property type="match status" value="1"/>
</dbReference>
<dbReference type="InterPro" id="IPR042885">
    <property type="entry name" value="HIPP47/16"/>
</dbReference>
<evidence type="ECO:0000313" key="2">
    <source>
        <dbReference type="EMBL" id="MCD9643214.1"/>
    </source>
</evidence>
<evidence type="ECO:0000256" key="1">
    <source>
        <dbReference type="SAM" id="MobiDB-lite"/>
    </source>
</evidence>
<dbReference type="PANTHER" id="PTHR46932">
    <property type="entry name" value="HEAVY METAL-ASSOCIATED ISOPRENYLATED PLANT PROTEIN 47"/>
    <property type="match status" value="1"/>
</dbReference>
<dbReference type="EMBL" id="JACEIK010003822">
    <property type="protein sequence ID" value="MCD9643214.1"/>
    <property type="molecule type" value="Genomic_DNA"/>
</dbReference>
<dbReference type="Proteomes" id="UP000823775">
    <property type="component" value="Unassembled WGS sequence"/>
</dbReference>
<gene>
    <name evidence="2" type="ORF">HAX54_030474</name>
</gene>
<reference evidence="2 3" key="1">
    <citation type="journal article" date="2021" name="BMC Genomics">
        <title>Datura genome reveals duplications of psychoactive alkaloid biosynthetic genes and high mutation rate following tissue culture.</title>
        <authorList>
            <person name="Rajewski A."/>
            <person name="Carter-House D."/>
            <person name="Stajich J."/>
            <person name="Litt A."/>
        </authorList>
    </citation>
    <scope>NUCLEOTIDE SEQUENCE [LARGE SCALE GENOMIC DNA]</scope>
    <source>
        <strain evidence="2">AR-01</strain>
    </source>
</reference>
<proteinExistence type="predicted"/>
<evidence type="ECO:0000313" key="3">
    <source>
        <dbReference type="Proteomes" id="UP000823775"/>
    </source>
</evidence>
<accession>A0ABS8V8Q9</accession>
<dbReference type="PANTHER" id="PTHR46932:SF12">
    <property type="entry name" value="HEAVY METAL-ASSOCIATED ISOPRENYLATED PLANT PROTEIN 47"/>
    <property type="match status" value="1"/>
</dbReference>
<sequence>MKQKVVIDIPLNTDRGRSKAMKIAVTTKGVTSVNIDKEKSHLVVIGERVDSFELMKSLKKRFRCASIVSVEEVKPPSKDEEKKKEEEKKKKEEEEKKKKKKEEEEDKCKPYCPPNPPCVQYYPVCQPVYDNYNPSCSIL</sequence>
<name>A0ABS8V8Q9_DATST</name>
<keyword evidence="3" id="KW-1185">Reference proteome</keyword>
<comment type="caution">
    <text evidence="2">The sequence shown here is derived from an EMBL/GenBank/DDBJ whole genome shotgun (WGS) entry which is preliminary data.</text>
</comment>
<feature type="compositionally biased region" description="Basic and acidic residues" evidence="1">
    <location>
        <begin position="71"/>
        <end position="96"/>
    </location>
</feature>
<organism evidence="2 3">
    <name type="scientific">Datura stramonium</name>
    <name type="common">Jimsonweed</name>
    <name type="synonym">Common thornapple</name>
    <dbReference type="NCBI Taxonomy" id="4076"/>
    <lineage>
        <taxon>Eukaryota</taxon>
        <taxon>Viridiplantae</taxon>
        <taxon>Streptophyta</taxon>
        <taxon>Embryophyta</taxon>
        <taxon>Tracheophyta</taxon>
        <taxon>Spermatophyta</taxon>
        <taxon>Magnoliopsida</taxon>
        <taxon>eudicotyledons</taxon>
        <taxon>Gunneridae</taxon>
        <taxon>Pentapetalae</taxon>
        <taxon>asterids</taxon>
        <taxon>lamiids</taxon>
        <taxon>Solanales</taxon>
        <taxon>Solanaceae</taxon>
        <taxon>Solanoideae</taxon>
        <taxon>Datureae</taxon>
        <taxon>Datura</taxon>
    </lineage>
</organism>
<evidence type="ECO:0008006" key="4">
    <source>
        <dbReference type="Google" id="ProtNLM"/>
    </source>
</evidence>
<protein>
    <recommendedName>
        <fullName evidence="4">HMA domain-containing protein</fullName>
    </recommendedName>
</protein>